<comment type="caution">
    <text evidence="3">The sequence shown here is derived from an EMBL/GenBank/DDBJ whole genome shotgun (WGS) entry which is preliminary data.</text>
</comment>
<reference evidence="3 4" key="1">
    <citation type="submission" date="2017-06" db="EMBL/GenBank/DDBJ databases">
        <title>Draft genome sequence of a variant of Elsinoe murrayae.</title>
        <authorList>
            <person name="Cheng Q."/>
        </authorList>
    </citation>
    <scope>NUCLEOTIDE SEQUENCE [LARGE SCALE GENOMIC DNA]</scope>
    <source>
        <strain evidence="3 4">CQ-2017a</strain>
    </source>
</reference>
<dbReference type="STRING" id="2082308.A0A2K1QLZ4"/>
<feature type="transmembrane region" description="Helical" evidence="1">
    <location>
        <begin position="12"/>
        <end position="32"/>
    </location>
</feature>
<dbReference type="InterPro" id="IPR002656">
    <property type="entry name" value="Acyl_transf_3_dom"/>
</dbReference>
<dbReference type="InterPro" id="IPR050879">
    <property type="entry name" value="Acyltransferase_3"/>
</dbReference>
<keyword evidence="1" id="KW-0472">Membrane</keyword>
<keyword evidence="1" id="KW-0812">Transmembrane</keyword>
<evidence type="ECO:0000313" key="3">
    <source>
        <dbReference type="EMBL" id="PNS16176.1"/>
    </source>
</evidence>
<dbReference type="AlphaFoldDB" id="A0A2K1QLZ4"/>
<protein>
    <recommendedName>
        <fullName evidence="2">Acyltransferase 3 domain-containing protein</fullName>
    </recommendedName>
</protein>
<dbReference type="GO" id="GO:0016747">
    <property type="term" value="F:acyltransferase activity, transferring groups other than amino-acyl groups"/>
    <property type="evidence" value="ECO:0007669"/>
    <property type="project" value="InterPro"/>
</dbReference>
<gene>
    <name evidence="3" type="ORF">CAC42_1939</name>
</gene>
<dbReference type="OrthoDB" id="5819582at2759"/>
<feature type="transmembrane region" description="Helical" evidence="1">
    <location>
        <begin position="141"/>
        <end position="161"/>
    </location>
</feature>
<dbReference type="InParanoid" id="A0A2K1QLZ4"/>
<proteinExistence type="predicted"/>
<dbReference type="PANTHER" id="PTHR23028">
    <property type="entry name" value="ACETYLTRANSFERASE"/>
    <property type="match status" value="1"/>
</dbReference>
<keyword evidence="1" id="KW-1133">Transmembrane helix</keyword>
<dbReference type="Pfam" id="PF01757">
    <property type="entry name" value="Acyl_transf_3"/>
    <property type="match status" value="1"/>
</dbReference>
<accession>A0A2K1QLZ4</accession>
<evidence type="ECO:0000259" key="2">
    <source>
        <dbReference type="Pfam" id="PF01757"/>
    </source>
</evidence>
<feature type="transmembrane region" description="Helical" evidence="1">
    <location>
        <begin position="195"/>
        <end position="210"/>
    </location>
</feature>
<organism evidence="3 4">
    <name type="scientific">Sphaceloma murrayae</name>
    <dbReference type="NCBI Taxonomy" id="2082308"/>
    <lineage>
        <taxon>Eukaryota</taxon>
        <taxon>Fungi</taxon>
        <taxon>Dikarya</taxon>
        <taxon>Ascomycota</taxon>
        <taxon>Pezizomycotina</taxon>
        <taxon>Dothideomycetes</taxon>
        <taxon>Dothideomycetidae</taxon>
        <taxon>Myriangiales</taxon>
        <taxon>Elsinoaceae</taxon>
        <taxon>Sphaceloma</taxon>
    </lineage>
</organism>
<dbReference type="PANTHER" id="PTHR23028:SF134">
    <property type="entry name" value="PUTATIVE (AFU_ORTHOLOGUE AFUA_4G08520)-RELATED"/>
    <property type="match status" value="1"/>
</dbReference>
<dbReference type="Proteomes" id="UP000243797">
    <property type="component" value="Unassembled WGS sequence"/>
</dbReference>
<keyword evidence="4" id="KW-1185">Reference proteome</keyword>
<name>A0A2K1QLZ4_9PEZI</name>
<evidence type="ECO:0000313" key="4">
    <source>
        <dbReference type="Proteomes" id="UP000243797"/>
    </source>
</evidence>
<feature type="transmembrane region" description="Helical" evidence="1">
    <location>
        <begin position="52"/>
        <end position="75"/>
    </location>
</feature>
<feature type="domain" description="Acyltransferase 3" evidence="2">
    <location>
        <begin position="5"/>
        <end position="389"/>
    </location>
</feature>
<sequence length="420" mass="48311">MDDTRWLDGVRGAAAAIVCVNHLYMGAVPAPHRGYGSYPPEENNYWFQLPPFRIAFEAHACVAIFMVVSGISISWKALHLRSEGRKTELLSNVSSSMLRRGIRLYLPVVAISVISQVVLYLDWYKWQPAKVQRDKLPNVWSHVIFCARYILSAIDVFGLPFDDGLNPQLWTIPLEYRGSLAVYTYIIALQRSTSRYRRVVLALILFWLYYRNYWDLAGFTAGLLMADISVRPTSDLQTVEQKPRCTPTRRSSSAVTAMLLVTGIYLFCSSDSVDLPPGYGLLAWFEPSTWKSQGDHADPQINPRFMWKTIGAASLVFALIRSPSLQIPFRSRFLQYLGRISYGIYCVHQLVYRCLRERVRWWAFDLLGNEYGVNDWLSWIITATVCWPIILKLGEWFTTFIDKPSQSIAKRMEAFMTRHE</sequence>
<dbReference type="EMBL" id="NKHZ01000059">
    <property type="protein sequence ID" value="PNS16176.1"/>
    <property type="molecule type" value="Genomic_DNA"/>
</dbReference>
<evidence type="ECO:0000256" key="1">
    <source>
        <dbReference type="SAM" id="Phobius"/>
    </source>
</evidence>
<feature type="transmembrane region" description="Helical" evidence="1">
    <location>
        <begin position="104"/>
        <end position="121"/>
    </location>
</feature>